<dbReference type="Pfam" id="PF04892">
    <property type="entry name" value="VanZ"/>
    <property type="match status" value="1"/>
</dbReference>
<keyword evidence="1" id="KW-0812">Transmembrane</keyword>
<dbReference type="InterPro" id="IPR006976">
    <property type="entry name" value="VanZ-like"/>
</dbReference>
<protein>
    <recommendedName>
        <fullName evidence="2">VanZ-like domain-containing protein</fullName>
    </recommendedName>
</protein>
<evidence type="ECO:0000259" key="2">
    <source>
        <dbReference type="Pfam" id="PF04892"/>
    </source>
</evidence>
<evidence type="ECO:0000313" key="3">
    <source>
        <dbReference type="EMBL" id="MBB3119389.1"/>
    </source>
</evidence>
<evidence type="ECO:0000313" key="4">
    <source>
        <dbReference type="Proteomes" id="UP000541535"/>
    </source>
</evidence>
<proteinExistence type="predicted"/>
<keyword evidence="4" id="KW-1185">Reference proteome</keyword>
<dbReference type="NCBIfam" id="NF037970">
    <property type="entry name" value="vanZ_1"/>
    <property type="match status" value="1"/>
</dbReference>
<name>A0A7W5FU24_9BURK</name>
<dbReference type="Proteomes" id="UP000541535">
    <property type="component" value="Unassembled WGS sequence"/>
</dbReference>
<keyword evidence="1" id="KW-1133">Transmembrane helix</keyword>
<gene>
    <name evidence="3" type="ORF">FHS03_002441</name>
</gene>
<accession>A0A7W5FU24</accession>
<keyword evidence="1" id="KW-0472">Membrane</keyword>
<feature type="domain" description="VanZ-like" evidence="2">
    <location>
        <begin position="50"/>
        <end position="112"/>
    </location>
</feature>
<dbReference type="RefSeq" id="WP_229426185.1">
    <property type="nucleotide sequence ID" value="NZ_JACHXD010000006.1"/>
</dbReference>
<organism evidence="3 4">
    <name type="scientific">Pseudoduganella violacea</name>
    <dbReference type="NCBI Taxonomy" id="1715466"/>
    <lineage>
        <taxon>Bacteria</taxon>
        <taxon>Pseudomonadati</taxon>
        <taxon>Pseudomonadota</taxon>
        <taxon>Betaproteobacteria</taxon>
        <taxon>Burkholderiales</taxon>
        <taxon>Oxalobacteraceae</taxon>
        <taxon>Telluria group</taxon>
        <taxon>Pseudoduganella</taxon>
    </lineage>
</organism>
<dbReference type="EMBL" id="JACHXD010000006">
    <property type="protein sequence ID" value="MBB3119389.1"/>
    <property type="molecule type" value="Genomic_DNA"/>
</dbReference>
<reference evidence="3 4" key="1">
    <citation type="submission" date="2020-08" db="EMBL/GenBank/DDBJ databases">
        <title>Genomic Encyclopedia of Type Strains, Phase III (KMG-III): the genomes of soil and plant-associated and newly described type strains.</title>
        <authorList>
            <person name="Whitman W."/>
        </authorList>
    </citation>
    <scope>NUCLEOTIDE SEQUENCE [LARGE SCALE GENOMIC DNA]</scope>
    <source>
        <strain evidence="3 4">CECT 8897</strain>
    </source>
</reference>
<evidence type="ECO:0000256" key="1">
    <source>
        <dbReference type="SAM" id="Phobius"/>
    </source>
</evidence>
<comment type="caution">
    <text evidence="3">The sequence shown here is derived from an EMBL/GenBank/DDBJ whole genome shotgun (WGS) entry which is preliminary data.</text>
</comment>
<sequence>MTSSHARLRYWGGMAAYALILILGSIPGARADMGEVASGIVLHSCAYATLAFLLFTGGSGNPAQRALKAVLTVAVMGAFDEFVQSFFPYRHGSIQDWCVDCSAAIVCATFMWALWSHRKVAA</sequence>
<feature type="transmembrane region" description="Helical" evidence="1">
    <location>
        <begin position="94"/>
        <end position="115"/>
    </location>
</feature>
<feature type="transmembrane region" description="Helical" evidence="1">
    <location>
        <begin position="41"/>
        <end position="57"/>
    </location>
</feature>
<dbReference type="AlphaFoldDB" id="A0A7W5FU24"/>